<keyword evidence="1 4" id="KW-0418">Kinase</keyword>
<feature type="domain" description="PurM-like C-terminal" evidence="3">
    <location>
        <begin position="163"/>
        <end position="321"/>
    </location>
</feature>
<keyword evidence="1" id="KW-0808">Transferase</keyword>
<feature type="domain" description="PurM-like N-terminal" evidence="2">
    <location>
        <begin position="30"/>
        <end position="151"/>
    </location>
</feature>
<dbReference type="EC" id="2.7.4.16" evidence="1"/>
<dbReference type="Pfam" id="PF02769">
    <property type="entry name" value="AIRS_C"/>
    <property type="match status" value="1"/>
</dbReference>
<dbReference type="SUPFAM" id="SSF55326">
    <property type="entry name" value="PurM N-terminal domain-like"/>
    <property type="match status" value="1"/>
</dbReference>
<feature type="binding site" evidence="1">
    <location>
        <position position="115"/>
    </location>
    <ligand>
        <name>ATP</name>
        <dbReference type="ChEBI" id="CHEBI:30616"/>
    </ligand>
</feature>
<keyword evidence="1" id="KW-0784">Thiamine biosynthesis</keyword>
<feature type="binding site" evidence="1">
    <location>
        <position position="32"/>
    </location>
    <ligand>
        <name>Mg(2+)</name>
        <dbReference type="ChEBI" id="CHEBI:18420"/>
        <label>3</label>
    </ligand>
</feature>
<feature type="binding site" evidence="1">
    <location>
        <position position="284"/>
    </location>
    <ligand>
        <name>substrate</name>
    </ligand>
</feature>
<feature type="binding site" evidence="1">
    <location>
        <position position="85"/>
    </location>
    <ligand>
        <name>Mg(2+)</name>
        <dbReference type="ChEBI" id="CHEBI:18420"/>
        <label>3</label>
    </ligand>
</feature>
<feature type="binding site" evidence="1">
    <location>
        <position position="233"/>
    </location>
    <ligand>
        <name>ATP</name>
        <dbReference type="ChEBI" id="CHEBI:30616"/>
    </ligand>
</feature>
<dbReference type="PIRSF" id="PIRSF005303">
    <property type="entry name" value="Thiam_monoph_kin"/>
    <property type="match status" value="1"/>
</dbReference>
<dbReference type="Gene3D" id="3.90.650.10">
    <property type="entry name" value="PurM-like C-terminal domain"/>
    <property type="match status" value="1"/>
</dbReference>
<comment type="catalytic activity">
    <reaction evidence="1">
        <text>thiamine phosphate + ATP = thiamine diphosphate + ADP</text>
        <dbReference type="Rhea" id="RHEA:15913"/>
        <dbReference type="ChEBI" id="CHEBI:30616"/>
        <dbReference type="ChEBI" id="CHEBI:37575"/>
        <dbReference type="ChEBI" id="CHEBI:58937"/>
        <dbReference type="ChEBI" id="CHEBI:456216"/>
        <dbReference type="EC" id="2.7.4.16"/>
    </reaction>
</comment>
<evidence type="ECO:0000313" key="5">
    <source>
        <dbReference type="Proteomes" id="UP001285921"/>
    </source>
</evidence>
<dbReference type="Gene3D" id="3.30.1330.10">
    <property type="entry name" value="PurM-like, N-terminal domain"/>
    <property type="match status" value="1"/>
</dbReference>
<comment type="caution">
    <text evidence="4">The sequence shown here is derived from an EMBL/GenBank/DDBJ whole genome shotgun (WGS) entry which is preliminary data.</text>
</comment>
<dbReference type="NCBIfam" id="TIGR01379">
    <property type="entry name" value="thiL"/>
    <property type="match status" value="1"/>
</dbReference>
<comment type="similarity">
    <text evidence="1">Belongs to the thiamine-monophosphate kinase family.</text>
</comment>
<evidence type="ECO:0000256" key="1">
    <source>
        <dbReference type="HAMAP-Rule" id="MF_02128"/>
    </source>
</evidence>
<feature type="binding site" evidence="1">
    <location>
        <position position="56"/>
    </location>
    <ligand>
        <name>Mg(2+)</name>
        <dbReference type="ChEBI" id="CHEBI:18420"/>
        <label>1</label>
    </ligand>
</feature>
<feature type="binding site" evidence="1">
    <location>
        <position position="85"/>
    </location>
    <ligand>
        <name>Mg(2+)</name>
        <dbReference type="ChEBI" id="CHEBI:18420"/>
        <label>4</label>
    </ligand>
</feature>
<proteinExistence type="inferred from homology"/>
<protein>
    <recommendedName>
        <fullName evidence="1">Thiamine-monophosphate kinase</fullName>
        <shortName evidence="1">TMP kinase</shortName>
        <shortName evidence="1">Thiamine-phosphate kinase</shortName>
        <ecNumber evidence="1">2.7.4.16</ecNumber>
    </recommendedName>
</protein>
<feature type="binding site" evidence="1">
    <location>
        <position position="32"/>
    </location>
    <ligand>
        <name>Mg(2+)</name>
        <dbReference type="ChEBI" id="CHEBI:18420"/>
        <label>4</label>
    </ligand>
</feature>
<dbReference type="GO" id="GO:0016301">
    <property type="term" value="F:kinase activity"/>
    <property type="evidence" value="ECO:0007669"/>
    <property type="project" value="UniProtKB-KW"/>
</dbReference>
<comment type="pathway">
    <text evidence="1">Cofactor biosynthesis; thiamine diphosphate biosynthesis; thiamine diphosphate from thiamine phosphate: step 1/1.</text>
</comment>
<accession>A0ABQ6NNU4</accession>
<comment type="function">
    <text evidence="1">Catalyzes the ATP-dependent phosphorylation of thiamine-monophosphate (TMP) to form thiamine-pyrophosphate (TPP), the active form of vitamin B1.</text>
</comment>
<dbReference type="InterPro" id="IPR036676">
    <property type="entry name" value="PurM-like_C_sf"/>
</dbReference>
<dbReference type="InterPro" id="IPR036921">
    <property type="entry name" value="PurM-like_N_sf"/>
</dbReference>
<dbReference type="HAMAP" id="MF_02128">
    <property type="entry name" value="TMP_kinase"/>
    <property type="match status" value="1"/>
</dbReference>
<dbReference type="EMBL" id="BTCL01000012">
    <property type="protein sequence ID" value="GMK46464.1"/>
    <property type="molecule type" value="Genomic_DNA"/>
</dbReference>
<dbReference type="CDD" id="cd02194">
    <property type="entry name" value="ThiL"/>
    <property type="match status" value="1"/>
</dbReference>
<feature type="binding site" evidence="1">
    <location>
        <position position="56"/>
    </location>
    <ligand>
        <name>Mg(2+)</name>
        <dbReference type="ChEBI" id="CHEBI:18420"/>
        <label>2</label>
    </ligand>
</feature>
<dbReference type="SUPFAM" id="SSF56042">
    <property type="entry name" value="PurM C-terminal domain-like"/>
    <property type="match status" value="1"/>
</dbReference>
<feature type="binding site" evidence="1">
    <location>
        <position position="63"/>
    </location>
    <ligand>
        <name>substrate</name>
    </ligand>
</feature>
<feature type="binding site" evidence="1">
    <location>
        <position position="234"/>
    </location>
    <ligand>
        <name>Mg(2+)</name>
        <dbReference type="ChEBI" id="CHEBI:18420"/>
        <label>5</label>
    </ligand>
</feature>
<feature type="binding site" evidence="1">
    <location>
        <position position="85"/>
    </location>
    <ligand>
        <name>Mg(2+)</name>
        <dbReference type="ChEBI" id="CHEBI:18420"/>
        <label>2</label>
    </ligand>
</feature>
<dbReference type="PANTHER" id="PTHR30270">
    <property type="entry name" value="THIAMINE-MONOPHOSPHATE KINASE"/>
    <property type="match status" value="1"/>
</dbReference>
<comment type="miscellaneous">
    <text evidence="1">Reaction mechanism of ThiL seems to utilize a direct, inline transfer of the gamma-phosphate of ATP to TMP rather than a phosphorylated enzyme intermediate.</text>
</comment>
<feature type="binding site" evidence="1">
    <location>
        <position position="231"/>
    </location>
    <ligand>
        <name>Mg(2+)</name>
        <dbReference type="ChEBI" id="CHEBI:18420"/>
        <label>3</label>
    </ligand>
</feature>
<keyword evidence="1" id="KW-0067">ATP-binding</keyword>
<keyword evidence="1" id="KW-0547">Nucleotide-binding</keyword>
<dbReference type="InterPro" id="IPR010918">
    <property type="entry name" value="PurM-like_C_dom"/>
</dbReference>
<organism evidence="4 5">
    <name type="scientific">Paenibacillus glycanilyticus</name>
    <dbReference type="NCBI Taxonomy" id="126569"/>
    <lineage>
        <taxon>Bacteria</taxon>
        <taxon>Bacillati</taxon>
        <taxon>Bacillota</taxon>
        <taxon>Bacilli</taxon>
        <taxon>Bacillales</taxon>
        <taxon>Paenibacillaceae</taxon>
        <taxon>Paenibacillus</taxon>
    </lineage>
</organism>
<evidence type="ECO:0000313" key="4">
    <source>
        <dbReference type="EMBL" id="GMK46464.1"/>
    </source>
</evidence>
<keyword evidence="1" id="KW-0460">Magnesium</keyword>
<feature type="binding site" evidence="1">
    <location>
        <begin position="132"/>
        <end position="133"/>
    </location>
    <ligand>
        <name>ATP</name>
        <dbReference type="ChEBI" id="CHEBI:30616"/>
    </ligand>
</feature>
<dbReference type="Pfam" id="PF00586">
    <property type="entry name" value="AIRS"/>
    <property type="match status" value="1"/>
</dbReference>
<dbReference type="InterPro" id="IPR006283">
    <property type="entry name" value="ThiL-like"/>
</dbReference>
<sequence length="349" mass="37028">MDEFASIRHWTSGRQSDSWQRERGVRLGIGDDAALVDPAAPIAGVASPYEYIMAMDTMVETVHFNEVTMSYEDIGYKALASNVSDIAAMGGVPLQALVSVSVPRQVGPEQMRRLYDGLYACAEQYGVAVMGGDTTSSPQHLVVAVTVTGAVEAGKALRRSGAKPGDAVVLTGPVGKSAAGLHFLLAQHERGANRLAGERAAQLVQAHRRPSPSVRAGRLLLARGTCHSLNDVSDGLASEAWEIAEASGLAVSLFERQLPRSGSMAAYAGAAGIDPLEWMLYGGEDYVLLGTMEYGDAAAAQAAFHAEGLPFYIIGETSAGKPAVELIRATDRGELRQPLAKRGYNHFEQ</sequence>
<keyword evidence="5" id="KW-1185">Reference proteome</keyword>
<feature type="binding site" evidence="1">
    <location>
        <position position="133"/>
    </location>
    <ligand>
        <name>Mg(2+)</name>
        <dbReference type="ChEBI" id="CHEBI:18420"/>
        <label>1</label>
    </ligand>
</feature>
<keyword evidence="1" id="KW-0479">Metal-binding</keyword>
<comment type="caution">
    <text evidence="1">Lacks conserved residue(s) required for the propagation of feature annotation.</text>
</comment>
<reference evidence="4 5" key="1">
    <citation type="submission" date="2023-05" db="EMBL/GenBank/DDBJ databases">
        <title>Draft genome of Paenibacillus sp. CCS26.</title>
        <authorList>
            <person name="Akita H."/>
            <person name="Shinto Y."/>
            <person name="Kimura Z."/>
        </authorList>
    </citation>
    <scope>NUCLEOTIDE SEQUENCE [LARGE SCALE GENOMIC DNA]</scope>
    <source>
        <strain evidence="4 5">CCS26</strain>
    </source>
</reference>
<dbReference type="InterPro" id="IPR016188">
    <property type="entry name" value="PurM-like_N"/>
</dbReference>
<feature type="binding site" evidence="1">
    <location>
        <position position="344"/>
    </location>
    <ligand>
        <name>substrate</name>
    </ligand>
</feature>
<evidence type="ECO:0000259" key="2">
    <source>
        <dbReference type="Pfam" id="PF00586"/>
    </source>
</evidence>
<dbReference type="RefSeq" id="WP_317980741.1">
    <property type="nucleotide sequence ID" value="NZ_BTCL01000012.1"/>
</dbReference>
<evidence type="ECO:0000259" key="3">
    <source>
        <dbReference type="Pfam" id="PF02769"/>
    </source>
</evidence>
<dbReference type="PANTHER" id="PTHR30270:SF0">
    <property type="entry name" value="THIAMINE-MONOPHOSPHATE KINASE"/>
    <property type="match status" value="1"/>
</dbReference>
<gene>
    <name evidence="1 4" type="primary">thiL</name>
    <name evidence="4" type="ORF">PghCCS26_35930</name>
</gene>
<name>A0ABQ6NNU4_9BACL</name>
<feature type="binding site" evidence="1">
    <location>
        <position position="159"/>
    </location>
    <ligand>
        <name>ATP</name>
        <dbReference type="ChEBI" id="CHEBI:30616"/>
    </ligand>
</feature>
<dbReference type="Proteomes" id="UP001285921">
    <property type="component" value="Unassembled WGS sequence"/>
</dbReference>